<evidence type="ECO:0000256" key="9">
    <source>
        <dbReference type="ARBA" id="ARBA00023239"/>
    </source>
</evidence>
<keyword evidence="6 10" id="KW-0732">Signal</keyword>
<sequence length="439" mass="49148">MINPRDKKMTCLVFFISFALVVPCMLADFAELDDFLKDRANKAKQNAEKSYDPHPEKITDNVNKQVGEYIMQNKTRRALGETDDCAATNPIDRCWRCRDDWDTNRKLLVDCVRGFGRHTTGGRDGEIYVVHDDSDHDVQNPTPGTLRHAVIQEVPLWIIFSKSMVIRLQQELIMTSNKTIDGRGANVHIAYGAGLTLQFIENVIIHGIRIHHIIVTLGGIVRDSVLHLGLRTISDGDGINIYGSSNIWVDHVSFGRCSDGQIDAIMGSTAITISNCKFNNHDHVMLLGASDTFEGDKIMQVTVAFNRFGKGLVQRMPRVRFGFVHVVNNDYNRWEMYAVGGSSGPTIISQGNRFKGSDNGFAKEVTKRDYAPEEVWRNWQWRSEGDKFTNGAFFRESGPPFTSESDDIKMSIIKAKPGSFAGRLTRSAGALKCQPGQPC</sequence>
<feature type="signal peptide" evidence="10">
    <location>
        <begin position="1"/>
        <end position="26"/>
    </location>
</feature>
<evidence type="ECO:0000259" key="11">
    <source>
        <dbReference type="SMART" id="SM00656"/>
    </source>
</evidence>
<keyword evidence="8" id="KW-0325">Glycoprotein</keyword>
<comment type="pathway">
    <text evidence="2 10">Glycan metabolism; pectin degradation; 2-dehydro-3-deoxy-D-gluconate from pectin: step 2/5.</text>
</comment>
<keyword evidence="5 10" id="KW-0479">Metal-binding</keyword>
<keyword evidence="13" id="KW-1185">Reference proteome</keyword>
<evidence type="ECO:0000256" key="2">
    <source>
        <dbReference type="ARBA" id="ARBA00005220"/>
    </source>
</evidence>
<name>A0AAD8MKL6_9APIA</name>
<evidence type="ECO:0000256" key="4">
    <source>
        <dbReference type="ARBA" id="ARBA00012272"/>
    </source>
</evidence>
<dbReference type="EMBL" id="JAUIZM010000006">
    <property type="protein sequence ID" value="KAK1379635.1"/>
    <property type="molecule type" value="Genomic_DNA"/>
</dbReference>
<dbReference type="SMART" id="SM00656">
    <property type="entry name" value="Amb_all"/>
    <property type="match status" value="1"/>
</dbReference>
<keyword evidence="9 10" id="KW-0456">Lyase</keyword>
<gene>
    <name evidence="12" type="ORF">POM88_026379</name>
</gene>
<dbReference type="InterPro" id="IPR002022">
    <property type="entry name" value="Pec_lyase"/>
</dbReference>
<evidence type="ECO:0000256" key="3">
    <source>
        <dbReference type="ARBA" id="ARBA00010980"/>
    </source>
</evidence>
<dbReference type="Gene3D" id="2.160.20.10">
    <property type="entry name" value="Single-stranded right-handed beta-helix, Pectin lyase-like"/>
    <property type="match status" value="1"/>
</dbReference>
<dbReference type="InterPro" id="IPR045032">
    <property type="entry name" value="PEL"/>
</dbReference>
<dbReference type="InterPro" id="IPR007524">
    <property type="entry name" value="Pec_lyase_N"/>
</dbReference>
<dbReference type="InterPro" id="IPR012334">
    <property type="entry name" value="Pectin_lyas_fold"/>
</dbReference>
<dbReference type="AlphaFoldDB" id="A0AAD8MKL6"/>
<dbReference type="PANTHER" id="PTHR31683:SF184">
    <property type="entry name" value="PECTATE LYASE"/>
    <property type="match status" value="1"/>
</dbReference>
<evidence type="ECO:0000256" key="1">
    <source>
        <dbReference type="ARBA" id="ARBA00000695"/>
    </source>
</evidence>
<reference evidence="12" key="2">
    <citation type="submission" date="2023-05" db="EMBL/GenBank/DDBJ databases">
        <authorList>
            <person name="Schelkunov M.I."/>
        </authorList>
    </citation>
    <scope>NUCLEOTIDE SEQUENCE</scope>
    <source>
        <strain evidence="12">Hsosn_3</strain>
        <tissue evidence="12">Leaf</tissue>
    </source>
</reference>
<dbReference type="PANTHER" id="PTHR31683">
    <property type="entry name" value="PECTATE LYASE 18-RELATED"/>
    <property type="match status" value="1"/>
</dbReference>
<dbReference type="Proteomes" id="UP001237642">
    <property type="component" value="Unassembled WGS sequence"/>
</dbReference>
<comment type="catalytic activity">
    <reaction evidence="1 10">
        <text>Eliminative cleavage of (1-&gt;4)-alpha-D-galacturonan to give oligosaccharides with 4-deoxy-alpha-D-galact-4-enuronosyl groups at their non-reducing ends.</text>
        <dbReference type="EC" id="4.2.2.2"/>
    </reaction>
</comment>
<keyword evidence="7 10" id="KW-0106">Calcium</keyword>
<evidence type="ECO:0000313" key="13">
    <source>
        <dbReference type="Proteomes" id="UP001237642"/>
    </source>
</evidence>
<proteinExistence type="inferred from homology"/>
<dbReference type="EC" id="4.2.2.2" evidence="4 10"/>
<dbReference type="GO" id="GO:0046872">
    <property type="term" value="F:metal ion binding"/>
    <property type="evidence" value="ECO:0007669"/>
    <property type="project" value="UniProtKB-KW"/>
</dbReference>
<reference evidence="12" key="1">
    <citation type="submission" date="2023-02" db="EMBL/GenBank/DDBJ databases">
        <title>Genome of toxic invasive species Heracleum sosnowskyi carries increased number of genes despite the absence of recent whole-genome duplications.</title>
        <authorList>
            <person name="Schelkunov M."/>
            <person name="Shtratnikova V."/>
            <person name="Makarenko M."/>
            <person name="Klepikova A."/>
            <person name="Omelchenko D."/>
            <person name="Novikova G."/>
            <person name="Obukhova E."/>
            <person name="Bogdanov V."/>
            <person name="Penin A."/>
            <person name="Logacheva M."/>
        </authorList>
    </citation>
    <scope>NUCLEOTIDE SEQUENCE</scope>
    <source>
        <strain evidence="12">Hsosn_3</strain>
        <tissue evidence="12">Leaf</tissue>
    </source>
</reference>
<organism evidence="12 13">
    <name type="scientific">Heracleum sosnowskyi</name>
    <dbReference type="NCBI Taxonomy" id="360622"/>
    <lineage>
        <taxon>Eukaryota</taxon>
        <taxon>Viridiplantae</taxon>
        <taxon>Streptophyta</taxon>
        <taxon>Embryophyta</taxon>
        <taxon>Tracheophyta</taxon>
        <taxon>Spermatophyta</taxon>
        <taxon>Magnoliopsida</taxon>
        <taxon>eudicotyledons</taxon>
        <taxon>Gunneridae</taxon>
        <taxon>Pentapetalae</taxon>
        <taxon>asterids</taxon>
        <taxon>campanulids</taxon>
        <taxon>Apiales</taxon>
        <taxon>Apiaceae</taxon>
        <taxon>Apioideae</taxon>
        <taxon>apioid superclade</taxon>
        <taxon>Tordylieae</taxon>
        <taxon>Tordyliinae</taxon>
        <taxon>Heracleum</taxon>
    </lineage>
</organism>
<dbReference type="PRINTS" id="PR00807">
    <property type="entry name" value="AMBALLERGEN"/>
</dbReference>
<protein>
    <recommendedName>
        <fullName evidence="4 10">Pectate lyase</fullName>
        <ecNumber evidence="4 10">4.2.2.2</ecNumber>
    </recommendedName>
</protein>
<evidence type="ECO:0000256" key="8">
    <source>
        <dbReference type="ARBA" id="ARBA00023180"/>
    </source>
</evidence>
<feature type="chain" id="PRO_5041771608" description="Pectate lyase" evidence="10">
    <location>
        <begin position="27"/>
        <end position="439"/>
    </location>
</feature>
<dbReference type="InterPro" id="IPR018082">
    <property type="entry name" value="AmbAllergen"/>
</dbReference>
<dbReference type="Pfam" id="PF04431">
    <property type="entry name" value="Pec_lyase_N"/>
    <property type="match status" value="1"/>
</dbReference>
<comment type="similarity">
    <text evidence="3 10">Belongs to the polysaccharide lyase 1 family.</text>
</comment>
<accession>A0AAD8MKL6</accession>
<feature type="domain" description="Pectate lyase" evidence="11">
    <location>
        <begin position="163"/>
        <end position="360"/>
    </location>
</feature>
<evidence type="ECO:0000256" key="6">
    <source>
        <dbReference type="ARBA" id="ARBA00022729"/>
    </source>
</evidence>
<comment type="cofactor">
    <cofactor evidence="10">
        <name>Ca(2+)</name>
        <dbReference type="ChEBI" id="CHEBI:29108"/>
    </cofactor>
    <text evidence="10">Binds 1 Ca(2+) ion. Required for its activity.</text>
</comment>
<dbReference type="SUPFAM" id="SSF51126">
    <property type="entry name" value="Pectin lyase-like"/>
    <property type="match status" value="1"/>
</dbReference>
<dbReference type="Pfam" id="PF00544">
    <property type="entry name" value="Pectate_lyase_4"/>
    <property type="match status" value="1"/>
</dbReference>
<evidence type="ECO:0000313" key="12">
    <source>
        <dbReference type="EMBL" id="KAK1379635.1"/>
    </source>
</evidence>
<evidence type="ECO:0000256" key="7">
    <source>
        <dbReference type="ARBA" id="ARBA00022837"/>
    </source>
</evidence>
<comment type="caution">
    <text evidence="12">The sequence shown here is derived from an EMBL/GenBank/DDBJ whole genome shotgun (WGS) entry which is preliminary data.</text>
</comment>
<evidence type="ECO:0000256" key="10">
    <source>
        <dbReference type="RuleBase" id="RU361123"/>
    </source>
</evidence>
<dbReference type="GO" id="GO:0030570">
    <property type="term" value="F:pectate lyase activity"/>
    <property type="evidence" value="ECO:0007669"/>
    <property type="project" value="UniProtKB-EC"/>
</dbReference>
<evidence type="ECO:0000256" key="5">
    <source>
        <dbReference type="ARBA" id="ARBA00022723"/>
    </source>
</evidence>
<dbReference type="InterPro" id="IPR011050">
    <property type="entry name" value="Pectin_lyase_fold/virulence"/>
</dbReference>